<sequence length="278" mass="32217">DFYCSFPGFRDFCESQGERLLHCMSQIMQYHGCRSHITDRSKVTLLEDKFDLLVDANDVVLEKVGISLDEVSGINRNLQPILPAGLQPPKTIVSSWNRKTSDLLHAKNILRPQLKFKEKVDNSNPSKLFKPNAQKPLPEVLRNRQERRQNTEDLDFPPALVELVYQQRKINDDDVISHPYKYELEHFVPVESSMEKPMIQSFLSMQDVPYTFVANLQDLVALNEKLLKCTEFAVDLEHHSYRSFPFTPFDYSKSDFKMFAGCSNVKHEGEFDPNKQTQ</sequence>
<dbReference type="PANTHER" id="PTHR12124:SF47">
    <property type="entry name" value="EXOSOME COMPONENT 10"/>
    <property type="match status" value="1"/>
</dbReference>
<proteinExistence type="evidence at transcript level"/>
<organism evidence="2">
    <name type="scientific">Hymenochirus curtipes</name>
    <name type="common">western dwarf clawed frog</name>
    <dbReference type="NCBI Taxonomy" id="8362"/>
    <lineage>
        <taxon>Eukaryota</taxon>
        <taxon>Metazoa</taxon>
        <taxon>Chordata</taxon>
        <taxon>Craniata</taxon>
        <taxon>Vertebrata</taxon>
        <taxon>Euteleostomi</taxon>
        <taxon>Amphibia</taxon>
        <taxon>Batrachia</taxon>
        <taxon>Anura</taxon>
        <taxon>Pipoidea</taxon>
        <taxon>Pipidae</taxon>
        <taxon>Pipinae</taxon>
        <taxon>Hymenochirus</taxon>
    </lineage>
</organism>
<dbReference type="Gene3D" id="3.30.420.10">
    <property type="entry name" value="Ribonuclease H-like superfamily/Ribonuclease H"/>
    <property type="match status" value="1"/>
</dbReference>
<dbReference type="InterPro" id="IPR012588">
    <property type="entry name" value="Exosome-assoc_fac_Rrp6_N"/>
</dbReference>
<dbReference type="EMBL" id="JP287881">
    <property type="protein sequence ID" value="AEQ18560.1"/>
    <property type="molecule type" value="mRNA"/>
</dbReference>
<feature type="non-terminal residue" evidence="2">
    <location>
        <position position="278"/>
    </location>
</feature>
<dbReference type="GO" id="GO:0071036">
    <property type="term" value="P:nuclear polyadenylation-dependent snoRNA catabolic process"/>
    <property type="evidence" value="ECO:0007669"/>
    <property type="project" value="TreeGrafter"/>
</dbReference>
<dbReference type="GO" id="GO:0071040">
    <property type="term" value="P:nuclear polyadenylation-dependent antisense transcript catabolic process"/>
    <property type="evidence" value="ECO:0007669"/>
    <property type="project" value="TreeGrafter"/>
</dbReference>
<dbReference type="PANTHER" id="PTHR12124">
    <property type="entry name" value="POLYMYOSITIS/SCLERODERMA AUTOANTIGEN-RELATED"/>
    <property type="match status" value="1"/>
</dbReference>
<dbReference type="GO" id="GO:0071037">
    <property type="term" value="P:nuclear polyadenylation-dependent snRNA catabolic process"/>
    <property type="evidence" value="ECO:0007669"/>
    <property type="project" value="TreeGrafter"/>
</dbReference>
<accession>G5E3B7</accession>
<dbReference type="GO" id="GO:0071035">
    <property type="term" value="P:nuclear polyadenylation-dependent rRNA catabolic process"/>
    <property type="evidence" value="ECO:0007669"/>
    <property type="project" value="TreeGrafter"/>
</dbReference>
<feature type="domain" description="Exosome-associated factor Rrp6 N-terminal" evidence="1">
    <location>
        <begin position="1"/>
        <end position="73"/>
    </location>
</feature>
<dbReference type="GO" id="GO:0000176">
    <property type="term" value="C:nuclear exosome (RNase complex)"/>
    <property type="evidence" value="ECO:0007669"/>
    <property type="project" value="InterPro"/>
</dbReference>
<dbReference type="InterPro" id="IPR036397">
    <property type="entry name" value="RNaseH_sf"/>
</dbReference>
<dbReference type="GO" id="GO:0071038">
    <property type="term" value="P:TRAMP-dependent tRNA surveillance pathway"/>
    <property type="evidence" value="ECO:0007669"/>
    <property type="project" value="TreeGrafter"/>
</dbReference>
<dbReference type="GO" id="GO:0005730">
    <property type="term" value="C:nucleolus"/>
    <property type="evidence" value="ECO:0007669"/>
    <property type="project" value="TreeGrafter"/>
</dbReference>
<dbReference type="GO" id="GO:0071044">
    <property type="term" value="P:histone mRNA catabolic process"/>
    <property type="evidence" value="ECO:0007669"/>
    <property type="project" value="TreeGrafter"/>
</dbReference>
<dbReference type="GO" id="GO:0000175">
    <property type="term" value="F:3'-5'-RNA exonuclease activity"/>
    <property type="evidence" value="ECO:0007669"/>
    <property type="project" value="InterPro"/>
</dbReference>
<name>G5E3B7_9PIPI</name>
<dbReference type="InterPro" id="IPR012337">
    <property type="entry name" value="RNaseH-like_sf"/>
</dbReference>
<protein>
    <submittedName>
        <fullName evidence="2">Putative exosome component 10</fullName>
    </submittedName>
</protein>
<reference evidence="2" key="1">
    <citation type="submission" date="2011-09" db="EMBL/GenBank/DDBJ databases">
        <title>The odds of duplicate gene persistence after polyploidization.</title>
        <authorList>
            <person name="Chain F.J.J."/>
            <person name="Evans B.J."/>
            <person name="Dushoff J."/>
        </authorList>
    </citation>
    <scope>NUCLEOTIDE SEQUENCE</scope>
    <source>
        <tissue evidence="2">Liver</tissue>
    </source>
</reference>
<dbReference type="Pfam" id="PF08066">
    <property type="entry name" value="PMC2NT"/>
    <property type="match status" value="1"/>
</dbReference>
<dbReference type="SUPFAM" id="SSF53098">
    <property type="entry name" value="Ribonuclease H-like"/>
    <property type="match status" value="1"/>
</dbReference>
<dbReference type="GO" id="GO:0003727">
    <property type="term" value="F:single-stranded RNA binding"/>
    <property type="evidence" value="ECO:0007669"/>
    <property type="project" value="TreeGrafter"/>
</dbReference>
<dbReference type="InterPro" id="IPR045092">
    <property type="entry name" value="Rrp6-like"/>
</dbReference>
<evidence type="ECO:0000313" key="2">
    <source>
        <dbReference type="EMBL" id="AEQ18560.1"/>
    </source>
</evidence>
<dbReference type="AlphaFoldDB" id="G5E3B7"/>
<dbReference type="GO" id="GO:0071039">
    <property type="term" value="P:nuclear polyadenylation-dependent CUT catabolic process"/>
    <property type="evidence" value="ECO:0007669"/>
    <property type="project" value="TreeGrafter"/>
</dbReference>
<dbReference type="GO" id="GO:0000467">
    <property type="term" value="P:exonucleolytic trimming to generate mature 3'-end of 5.8S rRNA from tricistronic rRNA transcript (SSU-rRNA, 5.8S rRNA, LSU-rRNA)"/>
    <property type="evidence" value="ECO:0007669"/>
    <property type="project" value="InterPro"/>
</dbReference>
<evidence type="ECO:0000259" key="1">
    <source>
        <dbReference type="Pfam" id="PF08066"/>
    </source>
</evidence>
<dbReference type="GO" id="GO:0071051">
    <property type="term" value="P:poly(A)-dependent snoRNA 3'-end processing"/>
    <property type="evidence" value="ECO:0007669"/>
    <property type="project" value="TreeGrafter"/>
</dbReference>
<feature type="non-terminal residue" evidence="2">
    <location>
        <position position="1"/>
    </location>
</feature>